<dbReference type="Pfam" id="PF01292">
    <property type="entry name" value="Ni_hydr_CYTB"/>
    <property type="match status" value="1"/>
</dbReference>
<dbReference type="RefSeq" id="WP_133220985.1">
    <property type="nucleotide sequence ID" value="NZ_NRSG01000042.1"/>
</dbReference>
<feature type="domain" description="Cytochrome b561 bacterial/Ni-hydrogenase" evidence="7">
    <location>
        <begin position="2"/>
        <end position="190"/>
    </location>
</feature>
<organism evidence="8 9">
    <name type="scientific">Paracraurococcus ruber</name>
    <dbReference type="NCBI Taxonomy" id="77675"/>
    <lineage>
        <taxon>Bacteria</taxon>
        <taxon>Pseudomonadati</taxon>
        <taxon>Pseudomonadota</taxon>
        <taxon>Alphaproteobacteria</taxon>
        <taxon>Acetobacterales</taxon>
        <taxon>Roseomonadaceae</taxon>
        <taxon>Paracraurococcus</taxon>
    </lineage>
</organism>
<evidence type="ECO:0000256" key="1">
    <source>
        <dbReference type="ARBA" id="ARBA00004651"/>
    </source>
</evidence>
<evidence type="ECO:0000313" key="8">
    <source>
        <dbReference type="EMBL" id="MBK1658221.1"/>
    </source>
</evidence>
<feature type="transmembrane region" description="Helical" evidence="6">
    <location>
        <begin position="12"/>
        <end position="29"/>
    </location>
</feature>
<evidence type="ECO:0000259" key="7">
    <source>
        <dbReference type="Pfam" id="PF01292"/>
    </source>
</evidence>
<feature type="transmembrane region" description="Helical" evidence="6">
    <location>
        <begin position="157"/>
        <end position="180"/>
    </location>
</feature>
<reference evidence="8 9" key="1">
    <citation type="journal article" date="2020" name="Microorganisms">
        <title>Osmotic Adaptation and Compatible Solute Biosynthesis of Phototrophic Bacteria as Revealed from Genome Analyses.</title>
        <authorList>
            <person name="Imhoff J.F."/>
            <person name="Rahn T."/>
            <person name="Kunzel S."/>
            <person name="Keller A."/>
            <person name="Neulinger S.C."/>
        </authorList>
    </citation>
    <scope>NUCLEOTIDE SEQUENCE [LARGE SCALE GENOMIC DNA]</scope>
    <source>
        <strain evidence="8 9">DSM 15382</strain>
    </source>
</reference>
<proteinExistence type="predicted"/>
<dbReference type="InterPro" id="IPR051542">
    <property type="entry name" value="Hydrogenase_cytochrome"/>
</dbReference>
<comment type="subcellular location">
    <subcellularLocation>
        <location evidence="1">Cell membrane</location>
        <topology evidence="1">Multi-pass membrane protein</topology>
    </subcellularLocation>
</comment>
<keyword evidence="3 6" id="KW-0812">Transmembrane</keyword>
<dbReference type="PANTHER" id="PTHR30485">
    <property type="entry name" value="NI/FE-HYDROGENASE 1 B-TYPE CYTOCHROME SUBUNIT"/>
    <property type="match status" value="1"/>
</dbReference>
<feature type="transmembrane region" description="Helical" evidence="6">
    <location>
        <begin position="53"/>
        <end position="80"/>
    </location>
</feature>
<dbReference type="InterPro" id="IPR011577">
    <property type="entry name" value="Cyt_b561_bac/Ni-Hgenase"/>
</dbReference>
<feature type="transmembrane region" description="Helical" evidence="6">
    <location>
        <begin position="117"/>
        <end position="137"/>
    </location>
</feature>
<keyword evidence="5 6" id="KW-0472">Membrane</keyword>
<dbReference type="SUPFAM" id="SSF81342">
    <property type="entry name" value="Transmembrane di-heme cytochromes"/>
    <property type="match status" value="1"/>
</dbReference>
<sequence length="198" mass="21532">MRHPLLVRITHWINAFAMVCMSMSGWGIYNASPFFGFRFPAWATLGGWLGGSIAWHLAVMWLLVANGLVYGLFGVLCGHFRRRLLPLRPREMLTDIVAALQLRLAHRGGTYNAVQRASYVGVLLLGLLILASGLALWKPVQLQVLAQALGGYEAARRIHFLAMAGIVAFAILHLAMVALVPRTLPGMITGGAPPKGVP</sequence>
<dbReference type="InterPro" id="IPR016174">
    <property type="entry name" value="Di-haem_cyt_TM"/>
</dbReference>
<keyword evidence="9" id="KW-1185">Reference proteome</keyword>
<keyword evidence="4 6" id="KW-1133">Transmembrane helix</keyword>
<evidence type="ECO:0000256" key="6">
    <source>
        <dbReference type="SAM" id="Phobius"/>
    </source>
</evidence>
<gene>
    <name evidence="8" type="ORF">CKO45_08260</name>
</gene>
<name>A0ABS1CVF5_9PROT</name>
<keyword evidence="2" id="KW-1003">Cell membrane</keyword>
<protein>
    <submittedName>
        <fullName evidence="8">Thioredoxin reductase</fullName>
    </submittedName>
</protein>
<dbReference type="PANTHER" id="PTHR30485:SF1">
    <property type="entry name" value="CYTOCHROME YDHU-RELATED"/>
    <property type="match status" value="1"/>
</dbReference>
<dbReference type="Proteomes" id="UP000697995">
    <property type="component" value="Unassembled WGS sequence"/>
</dbReference>
<dbReference type="Gene3D" id="1.20.950.20">
    <property type="entry name" value="Transmembrane di-heme cytochromes, Chain C"/>
    <property type="match status" value="1"/>
</dbReference>
<accession>A0ABS1CVF5</accession>
<evidence type="ECO:0000256" key="4">
    <source>
        <dbReference type="ARBA" id="ARBA00022989"/>
    </source>
</evidence>
<evidence type="ECO:0000256" key="5">
    <source>
        <dbReference type="ARBA" id="ARBA00023136"/>
    </source>
</evidence>
<evidence type="ECO:0000313" key="9">
    <source>
        <dbReference type="Proteomes" id="UP000697995"/>
    </source>
</evidence>
<evidence type="ECO:0000256" key="2">
    <source>
        <dbReference type="ARBA" id="ARBA00022475"/>
    </source>
</evidence>
<dbReference type="EMBL" id="NRSG01000042">
    <property type="protein sequence ID" value="MBK1658221.1"/>
    <property type="molecule type" value="Genomic_DNA"/>
</dbReference>
<comment type="caution">
    <text evidence="8">The sequence shown here is derived from an EMBL/GenBank/DDBJ whole genome shotgun (WGS) entry which is preliminary data.</text>
</comment>
<evidence type="ECO:0000256" key="3">
    <source>
        <dbReference type="ARBA" id="ARBA00022692"/>
    </source>
</evidence>